<organism evidence="8 9">
    <name type="scientific">Candidatus Amesbacteria bacterium RIFOXYB1_FULL_44_23</name>
    <dbReference type="NCBI Taxonomy" id="1797263"/>
    <lineage>
        <taxon>Bacteria</taxon>
        <taxon>Candidatus Amesiibacteriota</taxon>
    </lineage>
</organism>
<reference evidence="8 9" key="1">
    <citation type="journal article" date="2016" name="Nat. Commun.">
        <title>Thousands of microbial genomes shed light on interconnected biogeochemical processes in an aquifer system.</title>
        <authorList>
            <person name="Anantharaman K."/>
            <person name="Brown C.T."/>
            <person name="Hug L.A."/>
            <person name="Sharon I."/>
            <person name="Castelle C.J."/>
            <person name="Probst A.J."/>
            <person name="Thomas B.C."/>
            <person name="Singh A."/>
            <person name="Wilkins M.J."/>
            <person name="Karaoz U."/>
            <person name="Brodie E.L."/>
            <person name="Williams K.H."/>
            <person name="Hubbard S.S."/>
            <person name="Banfield J.F."/>
        </authorList>
    </citation>
    <scope>NUCLEOTIDE SEQUENCE [LARGE SCALE GENOMIC DNA]</scope>
</reference>
<feature type="domain" description="PII-uridylyltransferase/Glutamine-synthetase adenylyltransferase" evidence="5">
    <location>
        <begin position="203"/>
        <end position="318"/>
    </location>
</feature>
<feature type="domain" description="Polymerase beta nucleotidyltransferase" evidence="7">
    <location>
        <begin position="81"/>
        <end position="157"/>
    </location>
</feature>
<dbReference type="Gene3D" id="3.40.50.2000">
    <property type="entry name" value="Glycogen Phosphorylase B"/>
    <property type="match status" value="2"/>
</dbReference>
<dbReference type="InterPro" id="IPR028098">
    <property type="entry name" value="Glyco_trans_4-like_N"/>
</dbReference>
<evidence type="ECO:0000259" key="7">
    <source>
        <dbReference type="Pfam" id="PF18765"/>
    </source>
</evidence>
<evidence type="ECO:0000259" key="5">
    <source>
        <dbReference type="Pfam" id="PF08335"/>
    </source>
</evidence>
<evidence type="ECO:0000256" key="3">
    <source>
        <dbReference type="ARBA" id="ARBA00022842"/>
    </source>
</evidence>
<keyword evidence="4" id="KW-0511">Multifunctional enzyme</keyword>
<dbReference type="Proteomes" id="UP000176424">
    <property type="component" value="Unassembled WGS sequence"/>
</dbReference>
<keyword evidence="1" id="KW-0808">Transferase</keyword>
<evidence type="ECO:0000256" key="1">
    <source>
        <dbReference type="ARBA" id="ARBA00022679"/>
    </source>
</evidence>
<evidence type="ECO:0000313" key="8">
    <source>
        <dbReference type="EMBL" id="OGD09647.1"/>
    </source>
</evidence>
<dbReference type="Gene3D" id="3.30.460.10">
    <property type="entry name" value="Beta Polymerase, domain 2"/>
    <property type="match status" value="1"/>
</dbReference>
<dbReference type="Pfam" id="PF08335">
    <property type="entry name" value="GlnD_UR_UTase"/>
    <property type="match status" value="1"/>
</dbReference>
<dbReference type="SUPFAM" id="SSF53756">
    <property type="entry name" value="UDP-Glycosyltransferase/glycogen phosphorylase"/>
    <property type="match status" value="2"/>
</dbReference>
<accession>A0A1F4ZW13</accession>
<evidence type="ECO:0000259" key="6">
    <source>
        <dbReference type="Pfam" id="PF13439"/>
    </source>
</evidence>
<dbReference type="STRING" id="1797263.A2397_03430"/>
<dbReference type="Pfam" id="PF13439">
    <property type="entry name" value="Glyco_transf_4"/>
    <property type="match status" value="1"/>
</dbReference>
<evidence type="ECO:0000256" key="2">
    <source>
        <dbReference type="ARBA" id="ARBA00022695"/>
    </source>
</evidence>
<dbReference type="InterPro" id="IPR043519">
    <property type="entry name" value="NT_sf"/>
</dbReference>
<sequence>MARKEDLIIDPLGGEDTCLDDLCSRVDQIKADVRDCAVTRFPQDHLVALEIGKVYQQLSYNAIKRWHKNLCPKNINGNFGILAFGSTARGELCYYSDIDLLVTFNGQSDCKLLFEMTKGLEQFLTQLGFDPEIKILNTTQTSTKYFNQDLVNSEIVIATDPVVGRPDLHTKFAQEASKSIPQKALYSIFEQRNPRGRNIKADTEDVFNIKWDRGGLNDFLILRTIAKSYGSQQLETVACLKDLLNLGKITDSEFETLTDIFAQYLFFRNETHVFAGQEAERLGPKTRRHICDTLPSPGNPEEFKAHLKNLARYTHQTFLRVRDAFLKSQGINPEEWEKFDQLPIDAQLTYAKSTNPNCVSVAAWGTTDPKVLDVALENQPSYLVLQAVSRSRYVTPETLRKVEVICRNNPNFGFSRLMLAVQTNADPELLTLLFRNTTPDSTQSEKIRAIAKKRLAHFHYDTEYEIKDELKKELECIVFYPESFHDYFLKNTEETLTPHPGRLYINYAGRLAVGKNFEAFLRLAAGLKERGIDFESHVFGPLEPSFSSHLELFWELFGHDQDLVKRIKYHGEYDLASLKKSVLQMQTLGTSVFVFSKGLTTKELLSMGQSVITTDKGNGDVSQLKVACLDEDQLQDPRYLEQLISNILQLCNSPENLKLQGLEAQAYVNDNYGLEKWGKCYKQLLKGIKPDFRSVLILGTGPLTAPHGPAVWSRNLLKYAQNDSEIDADYVTLPNSSSVIFNREAEIDCSKDESMAVCHSLEETIKTVLSVNPDCRPTNQTVDQFVSNLTELSKNPNAVAILSSKVAEKTTQSAFEHCGITQDQILYPVIACDEVTSYGRPVRPMFKLVHLIESLQKELPESDVNISFGKPHVLVAVKEKVQRGTPFIYVDHVLASDEPLLQSILDSEYYSQQEKSWFQRLHALIKSTIRRYADKYVALWEINQNIAIKQLGIDPEKITLIPNGVDTTLIKT</sequence>
<proteinExistence type="predicted"/>
<dbReference type="EMBL" id="MEXR01000028">
    <property type="protein sequence ID" value="OGD09647.1"/>
    <property type="molecule type" value="Genomic_DNA"/>
</dbReference>
<dbReference type="Pfam" id="PF18765">
    <property type="entry name" value="Polbeta"/>
    <property type="match status" value="1"/>
</dbReference>
<evidence type="ECO:0000313" key="9">
    <source>
        <dbReference type="Proteomes" id="UP000176424"/>
    </source>
</evidence>
<dbReference type="SUPFAM" id="SSF81593">
    <property type="entry name" value="Nucleotidyltransferase substrate binding subunit/domain"/>
    <property type="match status" value="1"/>
</dbReference>
<dbReference type="SUPFAM" id="SSF81301">
    <property type="entry name" value="Nucleotidyltransferase"/>
    <property type="match status" value="1"/>
</dbReference>
<evidence type="ECO:0000256" key="4">
    <source>
        <dbReference type="ARBA" id="ARBA00023268"/>
    </source>
</evidence>
<gene>
    <name evidence="8" type="ORF">A2397_03430</name>
</gene>
<protein>
    <submittedName>
        <fullName evidence="8">Uncharacterized protein</fullName>
    </submittedName>
</protein>
<keyword evidence="3" id="KW-0460">Magnesium</keyword>
<dbReference type="AlphaFoldDB" id="A0A1F4ZW13"/>
<dbReference type="InterPro" id="IPR013546">
    <property type="entry name" value="PII_UdlTrfase/GS_AdlTrfase"/>
</dbReference>
<name>A0A1F4ZW13_9BACT</name>
<dbReference type="InterPro" id="IPR041633">
    <property type="entry name" value="Polbeta"/>
</dbReference>
<dbReference type="GO" id="GO:0016779">
    <property type="term" value="F:nucleotidyltransferase activity"/>
    <property type="evidence" value="ECO:0007669"/>
    <property type="project" value="UniProtKB-KW"/>
</dbReference>
<keyword evidence="2" id="KW-0548">Nucleotidyltransferase</keyword>
<comment type="caution">
    <text evidence="8">The sequence shown here is derived from an EMBL/GenBank/DDBJ whole genome shotgun (WGS) entry which is preliminary data.</text>
</comment>
<feature type="domain" description="Glycosyltransferase subfamily 4-like N-terminal" evidence="6">
    <location>
        <begin position="858"/>
        <end position="968"/>
    </location>
</feature>